<organism evidence="1 2">
    <name type="scientific">Chelatococcus sambhunathii</name>
    <dbReference type="NCBI Taxonomy" id="363953"/>
    <lineage>
        <taxon>Bacteria</taxon>
        <taxon>Pseudomonadati</taxon>
        <taxon>Pseudomonadota</taxon>
        <taxon>Alphaproteobacteria</taxon>
        <taxon>Hyphomicrobiales</taxon>
        <taxon>Chelatococcaceae</taxon>
        <taxon>Chelatococcus</taxon>
    </lineage>
</organism>
<protein>
    <recommendedName>
        <fullName evidence="3">Transcriptional regulator, AlpA family</fullName>
    </recommendedName>
</protein>
<dbReference type="EMBL" id="JADBEO010000030">
    <property type="protein sequence ID" value="MDR4307675.1"/>
    <property type="molecule type" value="Genomic_DNA"/>
</dbReference>
<proteinExistence type="predicted"/>
<comment type="caution">
    <text evidence="1">The sequence shown here is derived from an EMBL/GenBank/DDBJ whole genome shotgun (WGS) entry which is preliminary data.</text>
</comment>
<accession>A0ABU1DI18</accession>
<reference evidence="1" key="1">
    <citation type="submission" date="2020-10" db="EMBL/GenBank/DDBJ databases">
        <authorList>
            <person name="Abbas A."/>
            <person name="Razzaq R."/>
            <person name="Waqas M."/>
            <person name="Abbas N."/>
            <person name="Nielsen T.K."/>
            <person name="Hansen L.H."/>
            <person name="Hussain S."/>
            <person name="Shahid M."/>
        </authorList>
    </citation>
    <scope>NUCLEOTIDE SEQUENCE</scope>
    <source>
        <strain evidence="1">S14</strain>
    </source>
</reference>
<name>A0ABU1DI18_9HYPH</name>
<gene>
    <name evidence="1" type="ORF">IHQ68_13715</name>
</gene>
<keyword evidence="2" id="KW-1185">Reference proteome</keyword>
<evidence type="ECO:0000313" key="2">
    <source>
        <dbReference type="Proteomes" id="UP001181622"/>
    </source>
</evidence>
<sequence length="80" mass="8953">MARVSVLPTSLPPLGLSREQAAEYVGVGATLFDEMVRDGRMPRPKRINARNVWHRPAVDAAFAALPDENDRNPWDREARA</sequence>
<evidence type="ECO:0008006" key="3">
    <source>
        <dbReference type="Google" id="ProtNLM"/>
    </source>
</evidence>
<dbReference type="RefSeq" id="WP_309392743.1">
    <property type="nucleotide sequence ID" value="NZ_JADBEO010000030.1"/>
</dbReference>
<evidence type="ECO:0000313" key="1">
    <source>
        <dbReference type="EMBL" id="MDR4307675.1"/>
    </source>
</evidence>
<dbReference type="Proteomes" id="UP001181622">
    <property type="component" value="Unassembled WGS sequence"/>
</dbReference>